<dbReference type="Proteomes" id="UP000247409">
    <property type="component" value="Unassembled WGS sequence"/>
</dbReference>
<dbReference type="EMBL" id="NBIV01000020">
    <property type="protein sequence ID" value="PXF47755.1"/>
    <property type="molecule type" value="Genomic_DNA"/>
</dbReference>
<evidence type="ECO:0000313" key="1">
    <source>
        <dbReference type="EMBL" id="PXF47755.1"/>
    </source>
</evidence>
<evidence type="ECO:0000313" key="2">
    <source>
        <dbReference type="Proteomes" id="UP000247409"/>
    </source>
</evidence>
<comment type="caution">
    <text evidence="1">The sequence shown here is derived from an EMBL/GenBank/DDBJ whole genome shotgun (WGS) entry which is preliminary data.</text>
</comment>
<protein>
    <submittedName>
        <fullName evidence="1">Uncharacterized protein</fullName>
    </submittedName>
</protein>
<reference evidence="1 2" key="1">
    <citation type="journal article" date="2018" name="Mol. Biol. Evol.">
        <title>Analysis of the draft genome of the red seaweed Gracilariopsis chorda provides insights into genome size evolution in Rhodophyta.</title>
        <authorList>
            <person name="Lee J."/>
            <person name="Yang E.C."/>
            <person name="Graf L."/>
            <person name="Yang J.H."/>
            <person name="Qiu H."/>
            <person name="Zel Zion U."/>
            <person name="Chan C.X."/>
            <person name="Stephens T.G."/>
            <person name="Weber A.P.M."/>
            <person name="Boo G.H."/>
            <person name="Boo S.M."/>
            <person name="Kim K.M."/>
            <person name="Shin Y."/>
            <person name="Jung M."/>
            <person name="Lee S.J."/>
            <person name="Yim H.S."/>
            <person name="Lee J.H."/>
            <person name="Bhattacharya D."/>
            <person name="Yoon H.S."/>
        </authorList>
    </citation>
    <scope>NUCLEOTIDE SEQUENCE [LARGE SCALE GENOMIC DNA]</scope>
    <source>
        <strain evidence="1 2">SKKU-2015</strain>
        <tissue evidence="1">Whole body</tissue>
    </source>
</reference>
<organism evidence="1 2">
    <name type="scientific">Gracilariopsis chorda</name>
    <dbReference type="NCBI Taxonomy" id="448386"/>
    <lineage>
        <taxon>Eukaryota</taxon>
        <taxon>Rhodophyta</taxon>
        <taxon>Florideophyceae</taxon>
        <taxon>Rhodymeniophycidae</taxon>
        <taxon>Gracilariales</taxon>
        <taxon>Gracilariaceae</taxon>
        <taxon>Gracilariopsis</taxon>
    </lineage>
</organism>
<proteinExistence type="predicted"/>
<name>A0A2V3J0A1_9FLOR</name>
<dbReference type="AlphaFoldDB" id="A0A2V3J0A1"/>
<sequence>MLCARRQRDVKYSCFNNRTRKGKTAKPYVQEQSTICLVAERQCCHCGKPAQSLSQICDSQTPMVKFTITCPVQGYKNTRKETTAKGLAATTRFSVDQQFTILLIALF</sequence>
<keyword evidence="2" id="KW-1185">Reference proteome</keyword>
<gene>
    <name evidence="1" type="ORF">BWQ96_02437</name>
</gene>
<accession>A0A2V3J0A1</accession>